<keyword evidence="3" id="KW-1185">Reference proteome</keyword>
<reference evidence="2" key="1">
    <citation type="submission" date="2020-05" db="EMBL/GenBank/DDBJ databases">
        <title>WGS assembly of Panicum virgatum.</title>
        <authorList>
            <person name="Lovell J.T."/>
            <person name="Jenkins J."/>
            <person name="Shu S."/>
            <person name="Juenger T.E."/>
            <person name="Schmutz J."/>
        </authorList>
    </citation>
    <scope>NUCLEOTIDE SEQUENCE</scope>
    <source>
        <strain evidence="2">AP13</strain>
    </source>
</reference>
<organism evidence="2 3">
    <name type="scientific">Panicum virgatum</name>
    <name type="common">Blackwell switchgrass</name>
    <dbReference type="NCBI Taxonomy" id="38727"/>
    <lineage>
        <taxon>Eukaryota</taxon>
        <taxon>Viridiplantae</taxon>
        <taxon>Streptophyta</taxon>
        <taxon>Embryophyta</taxon>
        <taxon>Tracheophyta</taxon>
        <taxon>Spermatophyta</taxon>
        <taxon>Magnoliopsida</taxon>
        <taxon>Liliopsida</taxon>
        <taxon>Poales</taxon>
        <taxon>Poaceae</taxon>
        <taxon>PACMAD clade</taxon>
        <taxon>Panicoideae</taxon>
        <taxon>Panicodae</taxon>
        <taxon>Paniceae</taxon>
        <taxon>Panicinae</taxon>
        <taxon>Panicum</taxon>
        <taxon>Panicum sect. Hiantes</taxon>
    </lineage>
</organism>
<feature type="compositionally biased region" description="Basic residues" evidence="1">
    <location>
        <begin position="53"/>
        <end position="65"/>
    </location>
</feature>
<dbReference type="EMBL" id="CM029053">
    <property type="protein sequence ID" value="KAG2552755.1"/>
    <property type="molecule type" value="Genomic_DNA"/>
</dbReference>
<feature type="region of interest" description="Disordered" evidence="1">
    <location>
        <begin position="1"/>
        <end position="79"/>
    </location>
</feature>
<dbReference type="AlphaFoldDB" id="A0A8T0NW84"/>
<feature type="compositionally biased region" description="Basic residues" evidence="1">
    <location>
        <begin position="10"/>
        <end position="20"/>
    </location>
</feature>
<dbReference type="Proteomes" id="UP000823388">
    <property type="component" value="Chromosome 9K"/>
</dbReference>
<evidence type="ECO:0000313" key="3">
    <source>
        <dbReference type="Proteomes" id="UP000823388"/>
    </source>
</evidence>
<name>A0A8T0NW84_PANVG</name>
<gene>
    <name evidence="2" type="ORF">PVAP13_9KG482300</name>
</gene>
<protein>
    <submittedName>
        <fullName evidence="2">Uncharacterized protein</fullName>
    </submittedName>
</protein>
<feature type="compositionally biased region" description="Low complexity" evidence="1">
    <location>
        <begin position="66"/>
        <end position="79"/>
    </location>
</feature>
<comment type="caution">
    <text evidence="2">The sequence shown here is derived from an EMBL/GenBank/DDBJ whole genome shotgun (WGS) entry which is preliminary data.</text>
</comment>
<sequence length="185" mass="20293">MLEIHERIRIQRRRIQRRARPCSPAANDADPGSSHADPSSSELADSRSPASRRPPRPLPARRRGPASRLPVHPTLLPSAATAPALRAGCRCARTGHARPPPLPSSALLPAPRCSLQQRGKRVEGPVVEDGKGWGRWWNLHAASARLPAWPARLRRCSCLKPWTGRNRGKGPSGGREGERKGKERD</sequence>
<feature type="compositionally biased region" description="Basic and acidic residues" evidence="1">
    <location>
        <begin position="175"/>
        <end position="185"/>
    </location>
</feature>
<evidence type="ECO:0000313" key="2">
    <source>
        <dbReference type="EMBL" id="KAG2552755.1"/>
    </source>
</evidence>
<accession>A0A8T0NW84</accession>
<proteinExistence type="predicted"/>
<feature type="region of interest" description="Disordered" evidence="1">
    <location>
        <begin position="160"/>
        <end position="185"/>
    </location>
</feature>
<evidence type="ECO:0000256" key="1">
    <source>
        <dbReference type="SAM" id="MobiDB-lite"/>
    </source>
</evidence>